<dbReference type="GO" id="GO:0005524">
    <property type="term" value="F:ATP binding"/>
    <property type="evidence" value="ECO:0007669"/>
    <property type="project" value="UniProtKB-KW"/>
</dbReference>
<dbReference type="PANTHER" id="PTHR22749">
    <property type="entry name" value="RIBOFLAVIN KINASE/FMN ADENYLYLTRANSFERASE"/>
    <property type="match status" value="1"/>
</dbReference>
<dbReference type="InterPro" id="IPR023198">
    <property type="entry name" value="PGP-like_dom2"/>
</dbReference>
<feature type="domain" description="Riboflavin kinase" evidence="8">
    <location>
        <begin position="255"/>
        <end position="392"/>
    </location>
</feature>
<evidence type="ECO:0000256" key="4">
    <source>
        <dbReference type="ARBA" id="ARBA00022643"/>
    </source>
</evidence>
<evidence type="ECO:0000256" key="6">
    <source>
        <dbReference type="ARBA" id="ARBA00022741"/>
    </source>
</evidence>
<evidence type="ECO:0000256" key="2">
    <source>
        <dbReference type="ARBA" id="ARBA00012105"/>
    </source>
</evidence>
<keyword evidence="3" id="KW-0285">Flavoprotein</keyword>
<dbReference type="NCBIfam" id="TIGR01509">
    <property type="entry name" value="HAD-SF-IA-v3"/>
    <property type="match status" value="1"/>
</dbReference>
<comment type="pathway">
    <text evidence="1">Cofactor biosynthesis; FMN biosynthesis; FMN from riboflavin (ATP route): step 1/1.</text>
</comment>
<dbReference type="InterPro" id="IPR006439">
    <property type="entry name" value="HAD-SF_hydro_IA"/>
</dbReference>
<dbReference type="InterPro" id="IPR036412">
    <property type="entry name" value="HAD-like_sf"/>
</dbReference>
<dbReference type="SFLD" id="SFLDS00003">
    <property type="entry name" value="Haloacid_Dehalogenase"/>
    <property type="match status" value="1"/>
</dbReference>
<dbReference type="SFLD" id="SFLDG01129">
    <property type="entry name" value="C1.5:_HAD__Beta-PGM__Phosphata"/>
    <property type="match status" value="1"/>
</dbReference>
<dbReference type="SUPFAM" id="SSF56784">
    <property type="entry name" value="HAD-like"/>
    <property type="match status" value="1"/>
</dbReference>
<dbReference type="Gene3D" id="2.40.30.30">
    <property type="entry name" value="Riboflavin kinase-like"/>
    <property type="match status" value="1"/>
</dbReference>
<evidence type="ECO:0000256" key="1">
    <source>
        <dbReference type="ARBA" id="ARBA00005201"/>
    </source>
</evidence>
<name>A0A7S0KVZ9_MICPS</name>
<dbReference type="Gene3D" id="3.40.50.1000">
    <property type="entry name" value="HAD superfamily/HAD-like"/>
    <property type="match status" value="1"/>
</dbReference>
<evidence type="ECO:0000256" key="3">
    <source>
        <dbReference type="ARBA" id="ARBA00022630"/>
    </source>
</evidence>
<dbReference type="InterPro" id="IPR015865">
    <property type="entry name" value="Riboflavin_kinase_bac/euk"/>
</dbReference>
<evidence type="ECO:0000313" key="9">
    <source>
        <dbReference type="EMBL" id="CAD8594343.1"/>
    </source>
</evidence>
<evidence type="ECO:0000256" key="5">
    <source>
        <dbReference type="ARBA" id="ARBA00022679"/>
    </source>
</evidence>
<dbReference type="AlphaFoldDB" id="A0A7S0KVZ9"/>
<dbReference type="SMART" id="SM00904">
    <property type="entry name" value="Flavokinase"/>
    <property type="match status" value="1"/>
</dbReference>
<keyword evidence="4" id="KW-0288">FMN</keyword>
<dbReference type="Pfam" id="PF01687">
    <property type="entry name" value="Flavokinase"/>
    <property type="match status" value="1"/>
</dbReference>
<sequence length="412" mass="45247">MPPWAPVKITHVILDLDGTLINTEQLVDEVVGAVLRKHDASLDTKSIRNAIEGVRGMRPLDGSRIIIENLKLRKDGAADGPALTAEELLAETEVELNGRWGEVNTMPGAERLLALLRRHEVPTALATSTPAKYLSAKLASHPNLLQHVACVCTGDEVRRGKPDPSIFLLAAERLGVDDPSCCLVVEDTPLGCQAAKAAGMRVLAVPSIQNFNLYSGHADELCRSLYDVDPARWGLPSFDDWRELVPGMSLDRYLPLTTPIRMRGPVVKGFGRGSKMLGIPTANLDVAPLKLQADALAPGIYFGWAAVAKEDPRDVGGSVYRMVMSIGWNPFFDNAKKTIEPWLLHEFGGDFYDQELRLHVLGYIRPEANFTTIEDLIKRIHRDAEVAKTCLALEEFAKHADDPFLVEGLVPN</sequence>
<dbReference type="SUPFAM" id="SSF82114">
    <property type="entry name" value="Riboflavin kinase-like"/>
    <property type="match status" value="1"/>
</dbReference>
<dbReference type="GO" id="GO:0009398">
    <property type="term" value="P:FMN biosynthetic process"/>
    <property type="evidence" value="ECO:0007669"/>
    <property type="project" value="UniProtKB-UniPathway"/>
</dbReference>
<gene>
    <name evidence="9" type="ORF">MSP1404_LOCUS11747</name>
</gene>
<accession>A0A7S0KVZ9</accession>
<reference evidence="9" key="1">
    <citation type="submission" date="2021-01" db="EMBL/GenBank/DDBJ databases">
        <authorList>
            <person name="Corre E."/>
            <person name="Pelletier E."/>
            <person name="Niang G."/>
            <person name="Scheremetjew M."/>
            <person name="Finn R."/>
            <person name="Kale V."/>
            <person name="Holt S."/>
            <person name="Cochrane G."/>
            <person name="Meng A."/>
            <person name="Brown T."/>
            <person name="Cohen L."/>
        </authorList>
    </citation>
    <scope>NUCLEOTIDE SEQUENCE</scope>
    <source>
        <strain evidence="9">CCMP494</strain>
    </source>
</reference>
<dbReference type="PANTHER" id="PTHR22749:SF6">
    <property type="entry name" value="RIBOFLAVIN KINASE"/>
    <property type="match status" value="1"/>
</dbReference>
<dbReference type="InterPro" id="IPR023465">
    <property type="entry name" value="Riboflavin_kinase_dom_sf"/>
</dbReference>
<dbReference type="InterPro" id="IPR023214">
    <property type="entry name" value="HAD_sf"/>
</dbReference>
<keyword evidence="5" id="KW-0808">Transferase</keyword>
<dbReference type="EMBL" id="HBEV01015111">
    <property type="protein sequence ID" value="CAD8594343.1"/>
    <property type="molecule type" value="Transcribed_RNA"/>
</dbReference>
<dbReference type="Gene3D" id="1.10.150.240">
    <property type="entry name" value="Putative phosphatase, domain 2"/>
    <property type="match status" value="1"/>
</dbReference>
<dbReference type="Pfam" id="PF00702">
    <property type="entry name" value="Hydrolase"/>
    <property type="match status" value="1"/>
</dbReference>
<evidence type="ECO:0000256" key="7">
    <source>
        <dbReference type="ARBA" id="ARBA00022840"/>
    </source>
</evidence>
<dbReference type="UniPathway" id="UPA00276">
    <property type="reaction ID" value="UER00406"/>
</dbReference>
<dbReference type="GO" id="GO:0008531">
    <property type="term" value="F:riboflavin kinase activity"/>
    <property type="evidence" value="ECO:0007669"/>
    <property type="project" value="UniProtKB-EC"/>
</dbReference>
<proteinExistence type="predicted"/>
<dbReference type="InterPro" id="IPR023468">
    <property type="entry name" value="Riboflavin_kinase"/>
</dbReference>
<organism evidence="9">
    <name type="scientific">Micromonas pusilla</name>
    <name type="common">Picoplanktonic green alga</name>
    <name type="synonym">Chromulina pusilla</name>
    <dbReference type="NCBI Taxonomy" id="38833"/>
    <lineage>
        <taxon>Eukaryota</taxon>
        <taxon>Viridiplantae</taxon>
        <taxon>Chlorophyta</taxon>
        <taxon>Mamiellophyceae</taxon>
        <taxon>Mamiellales</taxon>
        <taxon>Mamiellaceae</taxon>
        <taxon>Micromonas</taxon>
    </lineage>
</organism>
<evidence type="ECO:0000259" key="8">
    <source>
        <dbReference type="SMART" id="SM00904"/>
    </source>
</evidence>
<dbReference type="FunFam" id="2.40.30.30:FF:000005">
    <property type="entry name" value="Haloacid dehalogenase-like hydrolase domain-containing protein 1A"/>
    <property type="match status" value="1"/>
</dbReference>
<protein>
    <recommendedName>
        <fullName evidence="2">riboflavin kinase</fullName>
        <ecNumber evidence="2">2.7.1.26</ecNumber>
    </recommendedName>
</protein>
<keyword evidence="7" id="KW-0067">ATP-binding</keyword>
<dbReference type="EC" id="2.7.1.26" evidence="2"/>
<dbReference type="GO" id="GO:0009231">
    <property type="term" value="P:riboflavin biosynthetic process"/>
    <property type="evidence" value="ECO:0007669"/>
    <property type="project" value="InterPro"/>
</dbReference>
<keyword evidence="6" id="KW-0547">Nucleotide-binding</keyword>